<comment type="caution">
    <text evidence="1">The sequence shown here is derived from an EMBL/GenBank/DDBJ whole genome shotgun (WGS) entry which is preliminary data.</text>
</comment>
<reference evidence="1 2" key="1">
    <citation type="submission" date="2019-11" db="EMBL/GenBank/DDBJ databases">
        <authorList>
            <person name="Cao P."/>
        </authorList>
    </citation>
    <scope>NUCLEOTIDE SEQUENCE [LARGE SCALE GENOMIC DNA]</scope>
    <source>
        <strain evidence="1 2">NEAU-AAG5</strain>
    </source>
</reference>
<gene>
    <name evidence="1" type="ORF">GNZ18_33220</name>
</gene>
<organism evidence="1 2">
    <name type="scientific">Actinomadura litoris</name>
    <dbReference type="NCBI Taxonomy" id="2678616"/>
    <lineage>
        <taxon>Bacteria</taxon>
        <taxon>Bacillati</taxon>
        <taxon>Actinomycetota</taxon>
        <taxon>Actinomycetes</taxon>
        <taxon>Streptosporangiales</taxon>
        <taxon>Thermomonosporaceae</taxon>
        <taxon>Actinomadura</taxon>
    </lineage>
</organism>
<dbReference type="InterPro" id="IPR056908">
    <property type="entry name" value="Gp80-like"/>
</dbReference>
<dbReference type="Proteomes" id="UP000432015">
    <property type="component" value="Unassembled WGS sequence"/>
</dbReference>
<dbReference type="RefSeq" id="WP_156220589.1">
    <property type="nucleotide sequence ID" value="NZ_WOFH01000014.1"/>
</dbReference>
<dbReference type="EMBL" id="WOFH01000014">
    <property type="protein sequence ID" value="MUN41418.1"/>
    <property type="molecule type" value="Genomic_DNA"/>
</dbReference>
<name>A0A7K1LAG9_9ACTN</name>
<evidence type="ECO:0000313" key="1">
    <source>
        <dbReference type="EMBL" id="MUN41418.1"/>
    </source>
</evidence>
<proteinExistence type="predicted"/>
<dbReference type="AlphaFoldDB" id="A0A7K1LAG9"/>
<accession>A0A7K1LAG9</accession>
<keyword evidence="2" id="KW-1185">Reference proteome</keyword>
<protein>
    <submittedName>
        <fullName evidence="1">Uncharacterized protein</fullName>
    </submittedName>
</protein>
<dbReference type="Pfam" id="PF23140">
    <property type="entry name" value="Gp80"/>
    <property type="match status" value="1"/>
</dbReference>
<evidence type="ECO:0000313" key="2">
    <source>
        <dbReference type="Proteomes" id="UP000432015"/>
    </source>
</evidence>
<sequence>MLTNGGRDHVLAACFTTSTQPAAANYIALTANSTAPSASDTTLTGEITTASGGLIRAQATYAHTNGQATATLTKTFTANGSDSLPVTVAKIGVFNASSSGTMVYETLLSATATLSASGDALTITETITAS</sequence>